<dbReference type="Proteomes" id="UP000265520">
    <property type="component" value="Unassembled WGS sequence"/>
</dbReference>
<evidence type="ECO:0000313" key="2">
    <source>
        <dbReference type="Proteomes" id="UP000265520"/>
    </source>
</evidence>
<protein>
    <submittedName>
        <fullName evidence="1">Uncharacterized protein</fullName>
    </submittedName>
</protein>
<dbReference type="EMBL" id="LXQA010759081">
    <property type="protein sequence ID" value="MCI69571.1"/>
    <property type="molecule type" value="Genomic_DNA"/>
</dbReference>
<sequence length="31" mass="3565">MDLDFDNALEGLRDMIPTYDFSNFAIKDTVP</sequence>
<reference evidence="1 2" key="1">
    <citation type="journal article" date="2018" name="Front. Plant Sci.">
        <title>Red Clover (Trifolium pratense) and Zigzag Clover (T. medium) - A Picture of Genomic Similarities and Differences.</title>
        <authorList>
            <person name="Dluhosova J."/>
            <person name="Istvanek J."/>
            <person name="Nedelnik J."/>
            <person name="Repkova J."/>
        </authorList>
    </citation>
    <scope>NUCLEOTIDE SEQUENCE [LARGE SCALE GENOMIC DNA]</scope>
    <source>
        <strain evidence="2">cv. 10/8</strain>
        <tissue evidence="1">Leaf</tissue>
    </source>
</reference>
<accession>A0A392U7U2</accession>
<name>A0A392U7U2_9FABA</name>
<dbReference type="AlphaFoldDB" id="A0A392U7U2"/>
<evidence type="ECO:0000313" key="1">
    <source>
        <dbReference type="EMBL" id="MCI69571.1"/>
    </source>
</evidence>
<keyword evidence="2" id="KW-1185">Reference proteome</keyword>
<feature type="non-terminal residue" evidence="1">
    <location>
        <position position="31"/>
    </location>
</feature>
<proteinExistence type="predicted"/>
<organism evidence="1 2">
    <name type="scientific">Trifolium medium</name>
    <dbReference type="NCBI Taxonomy" id="97028"/>
    <lineage>
        <taxon>Eukaryota</taxon>
        <taxon>Viridiplantae</taxon>
        <taxon>Streptophyta</taxon>
        <taxon>Embryophyta</taxon>
        <taxon>Tracheophyta</taxon>
        <taxon>Spermatophyta</taxon>
        <taxon>Magnoliopsida</taxon>
        <taxon>eudicotyledons</taxon>
        <taxon>Gunneridae</taxon>
        <taxon>Pentapetalae</taxon>
        <taxon>rosids</taxon>
        <taxon>fabids</taxon>
        <taxon>Fabales</taxon>
        <taxon>Fabaceae</taxon>
        <taxon>Papilionoideae</taxon>
        <taxon>50 kb inversion clade</taxon>
        <taxon>NPAAA clade</taxon>
        <taxon>Hologalegina</taxon>
        <taxon>IRL clade</taxon>
        <taxon>Trifolieae</taxon>
        <taxon>Trifolium</taxon>
    </lineage>
</organism>
<comment type="caution">
    <text evidence="1">The sequence shown here is derived from an EMBL/GenBank/DDBJ whole genome shotgun (WGS) entry which is preliminary data.</text>
</comment>